<dbReference type="Pfam" id="PF20797">
    <property type="entry name" value="HepT-like_2"/>
    <property type="match status" value="1"/>
</dbReference>
<feature type="domain" description="HepT-like" evidence="1">
    <location>
        <begin position="21"/>
        <end position="128"/>
    </location>
</feature>
<accession>X1AT58</accession>
<reference evidence="2" key="1">
    <citation type="journal article" date="2014" name="Front. Microbiol.">
        <title>High frequency of phylogenetically diverse reductive dehalogenase-homologous genes in deep subseafloor sedimentary metagenomes.</title>
        <authorList>
            <person name="Kawai M."/>
            <person name="Futagami T."/>
            <person name="Toyoda A."/>
            <person name="Takaki Y."/>
            <person name="Nishi S."/>
            <person name="Hori S."/>
            <person name="Arai W."/>
            <person name="Tsubouchi T."/>
            <person name="Morono Y."/>
            <person name="Uchiyama I."/>
            <person name="Ito T."/>
            <person name="Fujiyama A."/>
            <person name="Inagaki F."/>
            <person name="Takami H."/>
        </authorList>
    </citation>
    <scope>NUCLEOTIDE SEQUENCE</scope>
    <source>
        <strain evidence="2">Expedition CK06-06</strain>
    </source>
</reference>
<protein>
    <recommendedName>
        <fullName evidence="1">HepT-like domain-containing protein</fullName>
    </recommendedName>
</protein>
<evidence type="ECO:0000259" key="1">
    <source>
        <dbReference type="Pfam" id="PF20797"/>
    </source>
</evidence>
<comment type="caution">
    <text evidence="2">The sequence shown here is derived from an EMBL/GenBank/DDBJ whole genome shotgun (WGS) entry which is preliminary data.</text>
</comment>
<dbReference type="AlphaFoldDB" id="X1AT58"/>
<evidence type="ECO:0000313" key="2">
    <source>
        <dbReference type="EMBL" id="GAG72452.1"/>
    </source>
</evidence>
<proteinExistence type="predicted"/>
<dbReference type="InterPro" id="IPR048769">
    <property type="entry name" value="HepT-like_dom"/>
</dbReference>
<name>X1AT58_9ZZZZ</name>
<gene>
    <name evidence="2" type="ORF">S01H4_15995</name>
</gene>
<dbReference type="EMBL" id="BART01007005">
    <property type="protein sequence ID" value="GAG72452.1"/>
    <property type="molecule type" value="Genomic_DNA"/>
</dbReference>
<organism evidence="2">
    <name type="scientific">marine sediment metagenome</name>
    <dbReference type="NCBI Taxonomy" id="412755"/>
    <lineage>
        <taxon>unclassified sequences</taxon>
        <taxon>metagenomes</taxon>
        <taxon>ecological metagenomes</taxon>
    </lineage>
</organism>
<sequence>MRAWQLANETAMDQDIYLDSVALNLHGFYSGLERFFELIGKHIDQNLPIGETWHRDLLERMAQDVTGVRPSVISPESERQLDAFRRFRHLVRNLYATNLVPEKMASLMDELPQLWPKLQKELLAFAKFLEYLAEEKD</sequence>